<feature type="compositionally biased region" description="Polar residues" evidence="1">
    <location>
        <begin position="25"/>
        <end position="44"/>
    </location>
</feature>
<dbReference type="EMBL" id="CAXHTB010000006">
    <property type="protein sequence ID" value="CAL0308071.1"/>
    <property type="molecule type" value="Genomic_DNA"/>
</dbReference>
<dbReference type="Proteomes" id="UP001497480">
    <property type="component" value="Unassembled WGS sequence"/>
</dbReference>
<dbReference type="PANTHER" id="PTHR33673:SF36">
    <property type="entry name" value="MYB-LIKE PROTEIN Q"/>
    <property type="match status" value="1"/>
</dbReference>
<sequence>MKDKHGNIFSEDFYDNESSEHSDSNTEVTNASGGSIDSEGQVNIKNRGEIGKNNYSDTHINGTKIISASTSMSSSSSGSSSNGYYGIDTLKFTTSGASTSKYGKDYVSSSESSSKFEVDYSLSAPTSTFQVDNVTHNQKDLPPTASPPIQVMDRSGGYDSARIPSAVFDRNTNPLEWSAASNDSLFSLHIEDNSFSREHMFGEVSMSPELTKSGETDLFSRKPSVIIEEIDTARKSFGVENPQTTEASDEAFKFEERLSEDQSEIKNSDHSASSRSFKVNLSSFSHDSGNSMQSFALSMSCTHLTQLIQRQVYVHYFLKRSLRDHYATVLIAAARSAIYGQPAAIHGQAVSVQIVAGCSATVGTLATQKAVVRPLPLSQTVQAFSL</sequence>
<accession>A0AAV1WG50</accession>
<evidence type="ECO:0000313" key="3">
    <source>
        <dbReference type="Proteomes" id="UP001497480"/>
    </source>
</evidence>
<dbReference type="AlphaFoldDB" id="A0AAV1WG50"/>
<gene>
    <name evidence="2" type="ORF">LLUT_LOCUS9131</name>
</gene>
<keyword evidence="3" id="KW-1185">Reference proteome</keyword>
<protein>
    <submittedName>
        <fullName evidence="2">Uncharacterized protein</fullName>
    </submittedName>
</protein>
<proteinExistence type="predicted"/>
<comment type="caution">
    <text evidence="2">The sequence shown here is derived from an EMBL/GenBank/DDBJ whole genome shotgun (WGS) entry which is preliminary data.</text>
</comment>
<organism evidence="2 3">
    <name type="scientific">Lupinus luteus</name>
    <name type="common">European yellow lupine</name>
    <dbReference type="NCBI Taxonomy" id="3873"/>
    <lineage>
        <taxon>Eukaryota</taxon>
        <taxon>Viridiplantae</taxon>
        <taxon>Streptophyta</taxon>
        <taxon>Embryophyta</taxon>
        <taxon>Tracheophyta</taxon>
        <taxon>Spermatophyta</taxon>
        <taxon>Magnoliopsida</taxon>
        <taxon>eudicotyledons</taxon>
        <taxon>Gunneridae</taxon>
        <taxon>Pentapetalae</taxon>
        <taxon>rosids</taxon>
        <taxon>fabids</taxon>
        <taxon>Fabales</taxon>
        <taxon>Fabaceae</taxon>
        <taxon>Papilionoideae</taxon>
        <taxon>50 kb inversion clade</taxon>
        <taxon>genistoids sensu lato</taxon>
        <taxon>core genistoids</taxon>
        <taxon>Genisteae</taxon>
        <taxon>Lupinus</taxon>
    </lineage>
</organism>
<reference evidence="2 3" key="1">
    <citation type="submission" date="2024-03" db="EMBL/GenBank/DDBJ databases">
        <authorList>
            <person name="Martinez-Hernandez J."/>
        </authorList>
    </citation>
    <scope>NUCLEOTIDE SEQUENCE [LARGE SCALE GENOMIC DNA]</scope>
</reference>
<evidence type="ECO:0000256" key="1">
    <source>
        <dbReference type="SAM" id="MobiDB-lite"/>
    </source>
</evidence>
<name>A0AAV1WG50_LUPLU</name>
<feature type="region of interest" description="Disordered" evidence="1">
    <location>
        <begin position="1"/>
        <end position="59"/>
    </location>
</feature>
<dbReference type="PANTHER" id="PTHR33673">
    <property type="entry name" value="SUPPRESSOR SRP40-LIKE PROTEIN"/>
    <property type="match status" value="1"/>
</dbReference>
<evidence type="ECO:0000313" key="2">
    <source>
        <dbReference type="EMBL" id="CAL0308071.1"/>
    </source>
</evidence>